<name>A0A433DDY5_9FUNG</name>
<comment type="cofactor">
    <cofactor evidence="2">
        <name>[2Fe-2S] cluster</name>
        <dbReference type="ChEBI" id="CHEBI:190135"/>
    </cofactor>
</comment>
<evidence type="ECO:0000259" key="4">
    <source>
        <dbReference type="Pfam" id="PF00384"/>
    </source>
</evidence>
<feature type="chain" id="PRO_5019405669" description="Molybdopterin oxidoreductase domain-containing protein" evidence="3">
    <location>
        <begin position="26"/>
        <end position="168"/>
    </location>
</feature>
<dbReference type="AlphaFoldDB" id="A0A433DDY5"/>
<dbReference type="SUPFAM" id="SSF53706">
    <property type="entry name" value="Formate dehydrogenase/DMSO reductase, domains 1-3"/>
    <property type="match status" value="1"/>
</dbReference>
<comment type="cofactor">
    <cofactor evidence="1">
        <name>[4Fe-4S] cluster</name>
        <dbReference type="ChEBI" id="CHEBI:49883"/>
    </cofactor>
</comment>
<evidence type="ECO:0000259" key="5">
    <source>
        <dbReference type="Pfam" id="PF09326"/>
    </source>
</evidence>
<feature type="domain" description="Molybdopterin oxidoreductase" evidence="4">
    <location>
        <begin position="35"/>
        <end position="68"/>
    </location>
</feature>
<keyword evidence="3" id="KW-0732">Signal</keyword>
<comment type="caution">
    <text evidence="6">The sequence shown here is derived from an EMBL/GenBank/DDBJ whole genome shotgun (WGS) entry which is preliminary data.</text>
</comment>
<evidence type="ECO:0000313" key="6">
    <source>
        <dbReference type="EMBL" id="RUP49026.1"/>
    </source>
</evidence>
<evidence type="ECO:0008006" key="8">
    <source>
        <dbReference type="Google" id="ProtNLM"/>
    </source>
</evidence>
<evidence type="ECO:0000256" key="2">
    <source>
        <dbReference type="ARBA" id="ARBA00034078"/>
    </source>
</evidence>
<dbReference type="OrthoDB" id="2329473at2759"/>
<dbReference type="Gene3D" id="3.40.50.740">
    <property type="match status" value="1"/>
</dbReference>
<dbReference type="Proteomes" id="UP000268093">
    <property type="component" value="Unassembled WGS sequence"/>
</dbReference>
<protein>
    <recommendedName>
        <fullName evidence="8">Molybdopterin oxidoreductase domain-containing protein</fullName>
    </recommendedName>
</protein>
<dbReference type="InterPro" id="IPR050123">
    <property type="entry name" value="Prok_molybdopt-oxidoreductase"/>
</dbReference>
<reference evidence="6 7" key="1">
    <citation type="journal article" date="2018" name="New Phytol.">
        <title>Phylogenomics of Endogonaceae and evolution of mycorrhizas within Mucoromycota.</title>
        <authorList>
            <person name="Chang Y."/>
            <person name="Desiro A."/>
            <person name="Na H."/>
            <person name="Sandor L."/>
            <person name="Lipzen A."/>
            <person name="Clum A."/>
            <person name="Barry K."/>
            <person name="Grigoriev I.V."/>
            <person name="Martin F.M."/>
            <person name="Stajich J.E."/>
            <person name="Smith M.E."/>
            <person name="Bonito G."/>
            <person name="Spatafora J.W."/>
        </authorList>
    </citation>
    <scope>NUCLEOTIDE SEQUENCE [LARGE SCALE GENOMIC DNA]</scope>
    <source>
        <strain evidence="6 7">GMNB39</strain>
    </source>
</reference>
<organism evidence="6 7">
    <name type="scientific">Jimgerdemannia flammicorona</name>
    <dbReference type="NCBI Taxonomy" id="994334"/>
    <lineage>
        <taxon>Eukaryota</taxon>
        <taxon>Fungi</taxon>
        <taxon>Fungi incertae sedis</taxon>
        <taxon>Mucoromycota</taxon>
        <taxon>Mucoromycotina</taxon>
        <taxon>Endogonomycetes</taxon>
        <taxon>Endogonales</taxon>
        <taxon>Endogonaceae</taxon>
        <taxon>Jimgerdemannia</taxon>
    </lineage>
</organism>
<dbReference type="PANTHER" id="PTHR43105:SF13">
    <property type="entry name" value="NADH-UBIQUINONE OXIDOREDUCTASE 75 KDA SUBUNIT, MITOCHONDRIAL"/>
    <property type="match status" value="1"/>
</dbReference>
<evidence type="ECO:0000256" key="1">
    <source>
        <dbReference type="ARBA" id="ARBA00001966"/>
    </source>
</evidence>
<sequence length="168" mass="17904">MDTTPCWCCCIWVLFHALSHTPHLAELISSTPPSYVNTEGRTQLTRAAVPPPAAAREDWKIVRALSEVAGATLPYDDLVGVRARLAAVAPHLVRYDVVEATSPAVAQVGLKPLRAAAGKKASSAQLENPIVDFYQTDPIARASQTMAKCSATWGKAAVEAEGREAVAQ</sequence>
<keyword evidence="7" id="KW-1185">Reference proteome</keyword>
<dbReference type="GO" id="GO:0051536">
    <property type="term" value="F:iron-sulfur cluster binding"/>
    <property type="evidence" value="ECO:0007669"/>
    <property type="project" value="InterPro"/>
</dbReference>
<feature type="signal peptide" evidence="3">
    <location>
        <begin position="1"/>
        <end position="25"/>
    </location>
</feature>
<dbReference type="Pfam" id="PF00384">
    <property type="entry name" value="Molybdopterin"/>
    <property type="match status" value="1"/>
</dbReference>
<proteinExistence type="predicted"/>
<dbReference type="InterPro" id="IPR015405">
    <property type="entry name" value="NDUFS1-like_C"/>
</dbReference>
<feature type="domain" description="NADH-ubiquinone oxidoreductase 75 kDa subunit mitochondrial-like" evidence="5">
    <location>
        <begin position="98"/>
        <end position="149"/>
    </location>
</feature>
<evidence type="ECO:0000256" key="3">
    <source>
        <dbReference type="SAM" id="SignalP"/>
    </source>
</evidence>
<dbReference type="InterPro" id="IPR006656">
    <property type="entry name" value="Mopterin_OxRdtase"/>
</dbReference>
<dbReference type="GO" id="GO:0016651">
    <property type="term" value="F:oxidoreductase activity, acting on NAD(P)H"/>
    <property type="evidence" value="ECO:0007669"/>
    <property type="project" value="InterPro"/>
</dbReference>
<dbReference type="PANTHER" id="PTHR43105">
    <property type="entry name" value="RESPIRATORY NITRATE REDUCTASE"/>
    <property type="match status" value="1"/>
</dbReference>
<dbReference type="EMBL" id="RBNI01002691">
    <property type="protein sequence ID" value="RUP49026.1"/>
    <property type="molecule type" value="Genomic_DNA"/>
</dbReference>
<evidence type="ECO:0000313" key="7">
    <source>
        <dbReference type="Proteomes" id="UP000268093"/>
    </source>
</evidence>
<accession>A0A433DDY5</accession>
<dbReference type="Pfam" id="PF09326">
    <property type="entry name" value="NADH_dhqG_C"/>
    <property type="match status" value="1"/>
</dbReference>
<dbReference type="GO" id="GO:0016020">
    <property type="term" value="C:membrane"/>
    <property type="evidence" value="ECO:0007669"/>
    <property type="project" value="TreeGrafter"/>
</dbReference>
<gene>
    <name evidence="6" type="ORF">BC936DRAFT_143447</name>
</gene>